<gene>
    <name evidence="7" type="ORF">GGQ59_001488</name>
</gene>
<reference evidence="7 8" key="1">
    <citation type="submission" date="2020-08" db="EMBL/GenBank/DDBJ databases">
        <title>Genomic Encyclopedia of Type Strains, Phase IV (KMG-IV): sequencing the most valuable type-strain genomes for metagenomic binning, comparative biology and taxonomic classification.</title>
        <authorList>
            <person name="Goeker M."/>
        </authorList>
    </citation>
    <scope>NUCLEOTIDE SEQUENCE [LARGE SCALE GENOMIC DNA]</scope>
    <source>
        <strain evidence="7 8">DSM 102850</strain>
    </source>
</reference>
<keyword evidence="8" id="KW-1185">Reference proteome</keyword>
<dbReference type="PANTHER" id="PTHR43065:SF42">
    <property type="entry name" value="TWO-COMPONENT SENSOR PPRA"/>
    <property type="match status" value="1"/>
</dbReference>
<dbReference type="CDD" id="cd00082">
    <property type="entry name" value="HisKA"/>
    <property type="match status" value="1"/>
</dbReference>
<evidence type="ECO:0000256" key="4">
    <source>
        <dbReference type="PROSITE-ProRule" id="PRU00169"/>
    </source>
</evidence>
<dbReference type="InterPro" id="IPR003661">
    <property type="entry name" value="HisK_dim/P_dom"/>
</dbReference>
<dbReference type="SUPFAM" id="SSF47384">
    <property type="entry name" value="Homodimeric domain of signal transducing histidine kinase"/>
    <property type="match status" value="1"/>
</dbReference>
<evidence type="ECO:0000256" key="1">
    <source>
        <dbReference type="ARBA" id="ARBA00000085"/>
    </source>
</evidence>
<dbReference type="Pfam" id="PF00072">
    <property type="entry name" value="Response_reg"/>
    <property type="match status" value="1"/>
</dbReference>
<accession>A0A840I449</accession>
<evidence type="ECO:0000256" key="3">
    <source>
        <dbReference type="ARBA" id="ARBA00022553"/>
    </source>
</evidence>
<dbReference type="Gene3D" id="3.30.450.20">
    <property type="entry name" value="PAS domain"/>
    <property type="match status" value="2"/>
</dbReference>
<keyword evidence="3 4" id="KW-0597">Phosphoprotein</keyword>
<dbReference type="SUPFAM" id="SSF52172">
    <property type="entry name" value="CheY-like"/>
    <property type="match status" value="1"/>
</dbReference>
<evidence type="ECO:0000256" key="2">
    <source>
        <dbReference type="ARBA" id="ARBA00012438"/>
    </source>
</evidence>
<dbReference type="PRINTS" id="PR00344">
    <property type="entry name" value="BCTRLSENSOR"/>
</dbReference>
<dbReference type="Pfam" id="PF08448">
    <property type="entry name" value="PAS_4"/>
    <property type="match status" value="1"/>
</dbReference>
<dbReference type="PANTHER" id="PTHR43065">
    <property type="entry name" value="SENSOR HISTIDINE KINASE"/>
    <property type="match status" value="1"/>
</dbReference>
<dbReference type="InterPro" id="IPR011006">
    <property type="entry name" value="CheY-like_superfamily"/>
</dbReference>
<dbReference type="Gene3D" id="3.40.50.2300">
    <property type="match status" value="1"/>
</dbReference>
<comment type="caution">
    <text evidence="7">The sequence shown here is derived from an EMBL/GenBank/DDBJ whole genome shotgun (WGS) entry which is preliminary data.</text>
</comment>
<dbReference type="InterPro" id="IPR013656">
    <property type="entry name" value="PAS_4"/>
</dbReference>
<dbReference type="Proteomes" id="UP000563524">
    <property type="component" value="Unassembled WGS sequence"/>
</dbReference>
<dbReference type="InterPro" id="IPR001789">
    <property type="entry name" value="Sig_transdc_resp-reg_receiver"/>
</dbReference>
<dbReference type="EC" id="2.7.13.3" evidence="2"/>
<dbReference type="SMART" id="SM00448">
    <property type="entry name" value="REC"/>
    <property type="match status" value="1"/>
</dbReference>
<sequence>MTNDAGPTPASGGEMGERIRRFDWENHPLGSPRHWPPTLHTALGICLNSSLPTAIYWGPELWLLYNDAWSAVPRDRHPAALGQRAAELWTDIWDVVGPQFEEVIERGGSVASYDQLLKIERDGRAEETYWNYSLSPIIGPDGSVVGVFNQGHETTDNVLAARSREAETDRLRELFAQAPGAVAILRGPNHVFELANDAYRRLIGRDDDIIGQPVAEALPEVIEQGFIALLNRVYETGEAFRGTAVPVDLVREGQREERKLDFIYQPIREGADVRGIFVEAWDVTETERLFTELKELNTTLELRVQGEVEERLRTEGQLRQAQKMEAVGQLTGGIAHDFNNMLTTILGGLEVARRHLSDPRDPKVDRYLDAAHSSAQRAAALTQRLLAFSRRQSLEIERLDAAALVRGLADLFGSTVGDQATLVLNVDAQAWPVATDVSQLENAVLNLVINARDAMAEGGQLTITVKNVRLEGGRAQDDEEIEPGDYVAISVSDTGSGMSEEVRGRAFEPFFTTKPIGQGTGLGLSMIYGFVRQSNGYASIASIEGEGTTVTLHLPRAEGAAEAAASPAPSVPGPGPLRRARVLVVEDEPLVRMLIVDTLEDLGLEVTEAGDGRRAVEILEADRRFDLLVTDVGLPGLNGRQVAEAARKVQTDLKVLFATGYAEKAAVRGDFLEEGMEMIGKPFDVEDLARRVGQMLDS</sequence>
<evidence type="ECO:0000313" key="7">
    <source>
        <dbReference type="EMBL" id="MBB4658974.1"/>
    </source>
</evidence>
<dbReference type="Pfam" id="PF00512">
    <property type="entry name" value="HisKA"/>
    <property type="match status" value="1"/>
</dbReference>
<dbReference type="InterPro" id="IPR035965">
    <property type="entry name" value="PAS-like_dom_sf"/>
</dbReference>
<dbReference type="SUPFAM" id="SSF55874">
    <property type="entry name" value="ATPase domain of HSP90 chaperone/DNA topoisomerase II/histidine kinase"/>
    <property type="match status" value="1"/>
</dbReference>
<keyword evidence="7" id="KW-0418">Kinase</keyword>
<dbReference type="Gene3D" id="1.10.287.130">
    <property type="match status" value="1"/>
</dbReference>
<dbReference type="SUPFAM" id="SSF55785">
    <property type="entry name" value="PYP-like sensor domain (PAS domain)"/>
    <property type="match status" value="1"/>
</dbReference>
<dbReference type="InterPro" id="IPR005467">
    <property type="entry name" value="His_kinase_dom"/>
</dbReference>
<proteinExistence type="predicted"/>
<dbReference type="InterPro" id="IPR036097">
    <property type="entry name" value="HisK_dim/P_sf"/>
</dbReference>
<dbReference type="SMART" id="SM00091">
    <property type="entry name" value="PAS"/>
    <property type="match status" value="1"/>
</dbReference>
<dbReference type="InterPro" id="IPR000014">
    <property type="entry name" value="PAS"/>
</dbReference>
<dbReference type="SMART" id="SM00388">
    <property type="entry name" value="HisKA"/>
    <property type="match status" value="1"/>
</dbReference>
<evidence type="ECO:0000313" key="8">
    <source>
        <dbReference type="Proteomes" id="UP000563524"/>
    </source>
</evidence>
<dbReference type="PROSITE" id="PS50109">
    <property type="entry name" value="HIS_KIN"/>
    <property type="match status" value="1"/>
</dbReference>
<dbReference type="AlphaFoldDB" id="A0A840I449"/>
<comment type="catalytic activity">
    <reaction evidence="1">
        <text>ATP + protein L-histidine = ADP + protein N-phospho-L-histidine.</text>
        <dbReference type="EC" id="2.7.13.3"/>
    </reaction>
</comment>
<keyword evidence="7" id="KW-0808">Transferase</keyword>
<dbReference type="Pfam" id="PF02518">
    <property type="entry name" value="HATPase_c"/>
    <property type="match status" value="1"/>
</dbReference>
<dbReference type="PROSITE" id="PS50110">
    <property type="entry name" value="RESPONSE_REGULATORY"/>
    <property type="match status" value="1"/>
</dbReference>
<name>A0A840I449_9PROT</name>
<dbReference type="InterPro" id="IPR003594">
    <property type="entry name" value="HATPase_dom"/>
</dbReference>
<dbReference type="RefSeq" id="WP_183817142.1">
    <property type="nucleotide sequence ID" value="NZ_JACHOB010000002.1"/>
</dbReference>
<organism evidence="7 8">
    <name type="scientific">Parvularcula dongshanensis</name>
    <dbReference type="NCBI Taxonomy" id="1173995"/>
    <lineage>
        <taxon>Bacteria</taxon>
        <taxon>Pseudomonadati</taxon>
        <taxon>Pseudomonadota</taxon>
        <taxon>Alphaproteobacteria</taxon>
        <taxon>Parvularculales</taxon>
        <taxon>Parvularculaceae</taxon>
        <taxon>Parvularcula</taxon>
    </lineage>
</organism>
<feature type="domain" description="Histidine kinase" evidence="5">
    <location>
        <begin position="333"/>
        <end position="558"/>
    </location>
</feature>
<dbReference type="SMART" id="SM00387">
    <property type="entry name" value="HATPase_c"/>
    <property type="match status" value="1"/>
</dbReference>
<protein>
    <recommendedName>
        <fullName evidence="2">histidine kinase</fullName>
        <ecNumber evidence="2">2.7.13.3</ecNumber>
    </recommendedName>
</protein>
<dbReference type="EMBL" id="JACHOB010000002">
    <property type="protein sequence ID" value="MBB4658974.1"/>
    <property type="molecule type" value="Genomic_DNA"/>
</dbReference>
<dbReference type="Gene3D" id="3.30.565.10">
    <property type="entry name" value="Histidine kinase-like ATPase, C-terminal domain"/>
    <property type="match status" value="1"/>
</dbReference>
<evidence type="ECO:0000259" key="5">
    <source>
        <dbReference type="PROSITE" id="PS50109"/>
    </source>
</evidence>
<dbReference type="GO" id="GO:0000155">
    <property type="term" value="F:phosphorelay sensor kinase activity"/>
    <property type="evidence" value="ECO:0007669"/>
    <property type="project" value="InterPro"/>
</dbReference>
<evidence type="ECO:0000259" key="6">
    <source>
        <dbReference type="PROSITE" id="PS50110"/>
    </source>
</evidence>
<feature type="domain" description="Response regulatory" evidence="6">
    <location>
        <begin position="581"/>
        <end position="696"/>
    </location>
</feature>
<dbReference type="InterPro" id="IPR004358">
    <property type="entry name" value="Sig_transdc_His_kin-like_C"/>
</dbReference>
<dbReference type="InterPro" id="IPR036890">
    <property type="entry name" value="HATPase_C_sf"/>
</dbReference>
<feature type="modified residue" description="4-aspartylphosphate" evidence="4">
    <location>
        <position position="631"/>
    </location>
</feature>